<dbReference type="PANTHER" id="PTHR43033:SF1">
    <property type="entry name" value="TRNA(ILE)-LYSIDINE SYNTHASE-RELATED"/>
    <property type="match status" value="1"/>
</dbReference>
<proteinExistence type="predicted"/>
<feature type="non-terminal residue" evidence="6">
    <location>
        <position position="106"/>
    </location>
</feature>
<comment type="caution">
    <text evidence="6">The sequence shown here is derived from an EMBL/GenBank/DDBJ whole genome shotgun (WGS) entry which is preliminary data.</text>
</comment>
<dbReference type="EMBL" id="QNBC01000139">
    <property type="protein sequence ID" value="RKX64709.1"/>
    <property type="molecule type" value="Genomic_DNA"/>
</dbReference>
<dbReference type="Gene3D" id="3.40.50.620">
    <property type="entry name" value="HUPs"/>
    <property type="match status" value="1"/>
</dbReference>
<keyword evidence="4" id="KW-0067">ATP-binding</keyword>
<evidence type="ECO:0000313" key="6">
    <source>
        <dbReference type="EMBL" id="RKX64709.1"/>
    </source>
</evidence>
<sequence length="106" mass="12302">MDLSIFEYLENDIVERDLISPGDKILAMVSGGRDSVFLLYFLEYLRKRGNIEVSVFHLNHMIRGKEAVRDEEFTGKLANQLGFPFYSKRVDVKKIAMDKRDNLESV</sequence>
<evidence type="ECO:0000256" key="2">
    <source>
        <dbReference type="ARBA" id="ARBA00022694"/>
    </source>
</evidence>
<keyword evidence="2" id="KW-0819">tRNA processing</keyword>
<gene>
    <name evidence="6" type="ORF">DRP44_07815</name>
</gene>
<dbReference type="Proteomes" id="UP000282321">
    <property type="component" value="Unassembled WGS sequence"/>
</dbReference>
<dbReference type="GO" id="GO:0008033">
    <property type="term" value="P:tRNA processing"/>
    <property type="evidence" value="ECO:0007669"/>
    <property type="project" value="UniProtKB-KW"/>
</dbReference>
<accession>A0A660S740</accession>
<evidence type="ECO:0000313" key="7">
    <source>
        <dbReference type="Proteomes" id="UP000282321"/>
    </source>
</evidence>
<dbReference type="Pfam" id="PF01171">
    <property type="entry name" value="ATP_bind_3"/>
    <property type="match status" value="1"/>
</dbReference>
<reference evidence="6 7" key="1">
    <citation type="submission" date="2018-06" db="EMBL/GenBank/DDBJ databases">
        <title>Extensive metabolic versatility and redundancy in microbially diverse, dynamic hydrothermal sediments.</title>
        <authorList>
            <person name="Dombrowski N."/>
            <person name="Teske A."/>
            <person name="Baker B.J."/>
        </authorList>
    </citation>
    <scope>NUCLEOTIDE SEQUENCE [LARGE SCALE GENOMIC DNA]</scope>
    <source>
        <strain evidence="6">B35_G9</strain>
    </source>
</reference>
<protein>
    <submittedName>
        <fullName evidence="6">tRNA(Ile)-lysidine synthetase</fullName>
    </submittedName>
</protein>
<dbReference type="InterPro" id="IPR014729">
    <property type="entry name" value="Rossmann-like_a/b/a_fold"/>
</dbReference>
<dbReference type="AlphaFoldDB" id="A0A660S740"/>
<keyword evidence="3" id="KW-0547">Nucleotide-binding</keyword>
<keyword evidence="1" id="KW-0436">Ligase</keyword>
<dbReference type="InterPro" id="IPR012094">
    <property type="entry name" value="tRNA_Ile_lys_synt"/>
</dbReference>
<feature type="domain" description="tRNA(Ile)-lysidine/2-thiocytidine synthase N-terminal" evidence="5">
    <location>
        <begin position="25"/>
        <end position="101"/>
    </location>
</feature>
<organism evidence="6 7">
    <name type="scientific">candidate division TA06 bacterium</name>
    <dbReference type="NCBI Taxonomy" id="2250710"/>
    <lineage>
        <taxon>Bacteria</taxon>
        <taxon>Bacteria division TA06</taxon>
    </lineage>
</organism>
<name>A0A660S740_UNCT6</name>
<evidence type="ECO:0000256" key="1">
    <source>
        <dbReference type="ARBA" id="ARBA00022598"/>
    </source>
</evidence>
<evidence type="ECO:0000256" key="3">
    <source>
        <dbReference type="ARBA" id="ARBA00022741"/>
    </source>
</evidence>
<evidence type="ECO:0000259" key="5">
    <source>
        <dbReference type="Pfam" id="PF01171"/>
    </source>
</evidence>
<dbReference type="SUPFAM" id="SSF52402">
    <property type="entry name" value="Adenine nucleotide alpha hydrolases-like"/>
    <property type="match status" value="1"/>
</dbReference>
<dbReference type="GO" id="GO:0005524">
    <property type="term" value="F:ATP binding"/>
    <property type="evidence" value="ECO:0007669"/>
    <property type="project" value="UniProtKB-KW"/>
</dbReference>
<dbReference type="GO" id="GO:0016879">
    <property type="term" value="F:ligase activity, forming carbon-nitrogen bonds"/>
    <property type="evidence" value="ECO:0007669"/>
    <property type="project" value="InterPro"/>
</dbReference>
<dbReference type="InterPro" id="IPR011063">
    <property type="entry name" value="TilS/TtcA_N"/>
</dbReference>
<dbReference type="PANTHER" id="PTHR43033">
    <property type="entry name" value="TRNA(ILE)-LYSIDINE SYNTHASE-RELATED"/>
    <property type="match status" value="1"/>
</dbReference>
<evidence type="ECO:0000256" key="4">
    <source>
        <dbReference type="ARBA" id="ARBA00022840"/>
    </source>
</evidence>